<dbReference type="RefSeq" id="XP_013408580.1">
    <property type="nucleotide sequence ID" value="XM_013553126.1"/>
</dbReference>
<sequence length="990" mass="106181">MLKIILVAVAVVVCCKGVECAGGVLKFTQVDVQQTSSVNNEFVNCMAKCLGHSVAEIEEWVAECGTDVKCWLEKVGIEAIKCVPRCLSVGIDAKHVDDIATVREKDEVGNNFAICLAKCLGRSVADIERWIGECGENVKCWVKKVGFAALKCVPKCVSLEGDAVQNVVANTPENKVEVGNHFADCLAKCLGKSVADVEQWLEECGTDVHCWLKKVGFAALKCVPECVSLEVYADLTTTDDKSQQKGAALGDMPKMDQSPIEYNPFLDMASEFQSHANQDQGASSFVICMAKCLGKSVTEVEGWVKECGKDAKCWLEKVGGAALKCVGECLATSSLDLSEEPVFVEDEAIPPFVECLGKCLLKSIVPEIADWVKACGQDAKCWLGKVGGAVVKCIGSCIPYAEQTEAEVFSKLATVEEQAIPPFVKCLGKCLLQSIVPEIGDWVKACGQDAKCWLGKVGGAVVKCIGSCIPYAEQTEEFVSVEDQAIPPFVECMGKCLLKSIVPEIGDWVKACGHDAKCWLGKVGGAVVKCIGSCIPYAEQTEAFSKLATVDEQDIPPIVKCLGKCLLQSIVPEIGDWVKACGQDAKCWLGKVGGAVVKCIGSCIPYAKQTEEDVTLEEQDIPPIVKCLGKCLLQSIVPEIGDWVKACGQDAKCWLGKVGGAVVKCIGSCIPYAEQTEAEAFSKLATVDEQDIPPIVKCLGKCLLQSIVPEIGDWVKACGHDAKCWLGKVGGAVVKCIGSCIPYAKQTEEDVTLEERDIPPIVKCLGKCLLQSIVPEIGDWVKACGQDAKCWLGKVGGAVVKCIGSCIPYAEQTEAEVFSKLATVDEQAIPPFVECLGKCLLKSIVPEIADWVQACGHDAKCWLGKVGGAVVKCIGSCIPYAEQTEAEVFSKLATVDEQAIPPFVECLGKCLLKSIVPEIADWVQACGHDAKCWLGKVGGAVVKCIGSCIPYAEQTGDNNRLPSYSVMMRYPLSQRLLKSAYAESKLRQNL</sequence>
<evidence type="ECO:0000256" key="1">
    <source>
        <dbReference type="SAM" id="SignalP"/>
    </source>
</evidence>
<dbReference type="InParanoid" id="A0A1S3JDU1"/>
<gene>
    <name evidence="3" type="primary">LOC106172420</name>
</gene>
<dbReference type="Proteomes" id="UP000085678">
    <property type="component" value="Unplaced"/>
</dbReference>
<protein>
    <submittedName>
        <fullName evidence="3">Uncharacterized protein LOC106172420</fullName>
    </submittedName>
</protein>
<reference evidence="3" key="1">
    <citation type="submission" date="2025-08" db="UniProtKB">
        <authorList>
            <consortium name="RefSeq"/>
        </authorList>
    </citation>
    <scope>IDENTIFICATION</scope>
    <source>
        <tissue evidence="3">Gonads</tissue>
    </source>
</reference>
<keyword evidence="2" id="KW-1185">Reference proteome</keyword>
<dbReference type="KEGG" id="lak:106172420"/>
<dbReference type="InterPro" id="IPR016024">
    <property type="entry name" value="ARM-type_fold"/>
</dbReference>
<feature type="chain" id="PRO_5010370168" evidence="1">
    <location>
        <begin position="21"/>
        <end position="990"/>
    </location>
</feature>
<dbReference type="SUPFAM" id="SSF48371">
    <property type="entry name" value="ARM repeat"/>
    <property type="match status" value="1"/>
</dbReference>
<evidence type="ECO:0000313" key="3">
    <source>
        <dbReference type="RefSeq" id="XP_013408580.1"/>
    </source>
</evidence>
<dbReference type="GeneID" id="106172420"/>
<evidence type="ECO:0000313" key="2">
    <source>
        <dbReference type="Proteomes" id="UP000085678"/>
    </source>
</evidence>
<feature type="signal peptide" evidence="1">
    <location>
        <begin position="1"/>
        <end position="20"/>
    </location>
</feature>
<dbReference type="STRING" id="7574.A0A1S3JDU1"/>
<organism evidence="2 3">
    <name type="scientific">Lingula anatina</name>
    <name type="common">Brachiopod</name>
    <name type="synonym">Lingula unguis</name>
    <dbReference type="NCBI Taxonomy" id="7574"/>
    <lineage>
        <taxon>Eukaryota</taxon>
        <taxon>Metazoa</taxon>
        <taxon>Spiralia</taxon>
        <taxon>Lophotrochozoa</taxon>
        <taxon>Brachiopoda</taxon>
        <taxon>Linguliformea</taxon>
        <taxon>Lingulata</taxon>
        <taxon>Lingulida</taxon>
        <taxon>Linguloidea</taxon>
        <taxon>Lingulidae</taxon>
        <taxon>Lingula</taxon>
    </lineage>
</organism>
<dbReference type="OrthoDB" id="10564635at2759"/>
<keyword evidence="1" id="KW-0732">Signal</keyword>
<dbReference type="AlphaFoldDB" id="A0A1S3JDU1"/>
<accession>A0A1S3JDU1</accession>
<name>A0A1S3JDU1_LINAN</name>
<proteinExistence type="predicted"/>